<proteinExistence type="predicted"/>
<protein>
    <submittedName>
        <fullName evidence="1">Uncharacterized protein</fullName>
    </submittedName>
</protein>
<name>A0A4U5VC25_COLLU</name>
<gene>
    <name evidence="1" type="ORF">D9C73_019933</name>
</gene>
<dbReference type="Proteomes" id="UP000298787">
    <property type="component" value="Chromosome 17"/>
</dbReference>
<keyword evidence="2" id="KW-1185">Reference proteome</keyword>
<dbReference type="EMBL" id="CM014094">
    <property type="protein sequence ID" value="TKS85409.1"/>
    <property type="molecule type" value="Genomic_DNA"/>
</dbReference>
<reference evidence="1 2" key="1">
    <citation type="submission" date="2019-01" db="EMBL/GenBank/DDBJ databases">
        <title>Genome Assembly of Collichthys lucidus.</title>
        <authorList>
            <person name="Cai M."/>
            <person name="Xiao S."/>
        </authorList>
    </citation>
    <scope>NUCLEOTIDE SEQUENCE [LARGE SCALE GENOMIC DNA]</scope>
    <source>
        <strain evidence="1">JT15FE1705JMU</strain>
        <tissue evidence="1">Muscle</tissue>
    </source>
</reference>
<evidence type="ECO:0000313" key="1">
    <source>
        <dbReference type="EMBL" id="TKS85409.1"/>
    </source>
</evidence>
<organism evidence="1 2">
    <name type="scientific">Collichthys lucidus</name>
    <name type="common">Big head croaker</name>
    <name type="synonym">Sciaena lucida</name>
    <dbReference type="NCBI Taxonomy" id="240159"/>
    <lineage>
        <taxon>Eukaryota</taxon>
        <taxon>Metazoa</taxon>
        <taxon>Chordata</taxon>
        <taxon>Craniata</taxon>
        <taxon>Vertebrata</taxon>
        <taxon>Euteleostomi</taxon>
        <taxon>Actinopterygii</taxon>
        <taxon>Neopterygii</taxon>
        <taxon>Teleostei</taxon>
        <taxon>Neoteleostei</taxon>
        <taxon>Acanthomorphata</taxon>
        <taxon>Eupercaria</taxon>
        <taxon>Sciaenidae</taxon>
        <taxon>Collichthys</taxon>
    </lineage>
</organism>
<evidence type="ECO:0000313" key="2">
    <source>
        <dbReference type="Proteomes" id="UP000298787"/>
    </source>
</evidence>
<accession>A0A4U5VC25</accession>
<dbReference type="AlphaFoldDB" id="A0A4U5VC25"/>
<sequence length="247" mass="27787">MTVPLKYALKVPANSAHPPAPFSSEKRTGILHTLRERERTKTSGLTKTTFINKTWINKLPRVRNIHLSGVSSIIRNTRDRQITSAANISHLSREINPGASAETHLVRLRRESRGDQLHASLRLQMLGWPPHDCCMCYISRWLKVSHVNTRYHSAVDRSITRLGSSKCRRNGKVLTTRTLRILQLQDAATKVGSLKVALLPECRYVMSPGTARCFHRAFQSRDRFIVKSEAPIDMAKPSGCTVTITAV</sequence>